<accession>Q2CID5</accession>
<keyword evidence="1" id="KW-0812">Transmembrane</keyword>
<keyword evidence="1" id="KW-0472">Membrane</keyword>
<name>Q2CID5_OCEGH</name>
<protein>
    <recommendedName>
        <fullName evidence="4">DUF2029 domain-containing protein</fullName>
    </recommendedName>
</protein>
<keyword evidence="3" id="KW-1185">Reference proteome</keyword>
<feature type="transmembrane region" description="Helical" evidence="1">
    <location>
        <begin position="76"/>
        <end position="96"/>
    </location>
</feature>
<gene>
    <name evidence="2" type="ORF">OG2516_07597</name>
</gene>
<evidence type="ECO:0000256" key="1">
    <source>
        <dbReference type="SAM" id="Phobius"/>
    </source>
</evidence>
<dbReference type="HOGENOM" id="CLU_525652_0_0_5"/>
<evidence type="ECO:0008006" key="4">
    <source>
        <dbReference type="Google" id="ProtNLM"/>
    </source>
</evidence>
<organism evidence="2 3">
    <name type="scientific">Oceanicola granulosus (strain ATCC BAA-861 / DSM 15982 / KCTC 12143 / HTCC2516)</name>
    <dbReference type="NCBI Taxonomy" id="314256"/>
    <lineage>
        <taxon>Bacteria</taxon>
        <taxon>Pseudomonadati</taxon>
        <taxon>Pseudomonadota</taxon>
        <taxon>Alphaproteobacteria</taxon>
        <taxon>Rhodobacterales</taxon>
        <taxon>Roseobacteraceae</taxon>
        <taxon>Oceanicola</taxon>
    </lineage>
</organism>
<keyword evidence="1" id="KW-1133">Transmembrane helix</keyword>
<sequence length="530" mass="55062">MAALIALLIAGLGGAALLKGGLHVSQHEGDMLHLADIVLRLAAGDRLHREVTTPLGGLAFAPIVLFVKAGAGLGMAVLWAQLLAAVALAPALWWIGRSRLSPPLAGLLAVLVLVHVLALVHGEAEAALSISMHYNRWAWALTFVAAVAALVPPRAGRGHADGVIVGLAVAGLALIKVTYVLAFAPPVVLALWLTGQRRALAVAVATGLALVAGLTPWLGIGHWTGYVADLAAVAASEARPQPGLPLRDIVTAPLYLGGSLAALAVVVALRRAGVTTGGLLVLLFLPGFVYVTYQNYGNDPQWLPLLGLLVLAYLPQAADGEAASGLSHRAVLGGLAAILFAMAAPSVVNLAISPIRHLTTPAEEYTPVFPRSARHDDLLGVTERLARALAMRPLEIEAPGYPTEPVEPATFAGEVLPECALSGGMVATFAAIARDLEAAGQGGRPLFAADVLMPLWLFGDVGRLPGAAAWHYGGLPGYAAAELVLIPLCPVVPERRAEIVASIAARGTDELTELRRTPLYLLYAKDVTTR</sequence>
<feature type="transmembrane region" description="Helical" evidence="1">
    <location>
        <begin position="276"/>
        <end position="296"/>
    </location>
</feature>
<feature type="transmembrane region" description="Helical" evidence="1">
    <location>
        <begin position="199"/>
        <end position="220"/>
    </location>
</feature>
<dbReference type="Proteomes" id="UP000003635">
    <property type="component" value="Unassembled WGS sequence"/>
</dbReference>
<evidence type="ECO:0000313" key="2">
    <source>
        <dbReference type="EMBL" id="EAR52323.1"/>
    </source>
</evidence>
<reference evidence="2 3" key="1">
    <citation type="journal article" date="2010" name="J. Bacteriol.">
        <title>Genome sequences of Oceanicola granulosus HTCC2516(T) and Oceanicola batsensis HTCC2597(TDelta).</title>
        <authorList>
            <person name="Thrash J.C."/>
            <person name="Cho J.C."/>
            <person name="Vergin K.L."/>
            <person name="Giovannoni S.J."/>
        </authorList>
    </citation>
    <scope>NUCLEOTIDE SEQUENCE [LARGE SCALE GENOMIC DNA]</scope>
    <source>
        <strain evidence="3">ATCC BAA-861 / DSM 15982 / KCTC 12143 / HTCC2516</strain>
    </source>
</reference>
<dbReference type="EMBL" id="AAOT01000004">
    <property type="protein sequence ID" value="EAR52323.1"/>
    <property type="molecule type" value="Genomic_DNA"/>
</dbReference>
<feature type="transmembrane region" description="Helical" evidence="1">
    <location>
        <begin position="330"/>
        <end position="352"/>
    </location>
</feature>
<proteinExistence type="predicted"/>
<feature type="transmembrane region" description="Helical" evidence="1">
    <location>
        <begin position="102"/>
        <end position="122"/>
    </location>
</feature>
<evidence type="ECO:0000313" key="3">
    <source>
        <dbReference type="Proteomes" id="UP000003635"/>
    </source>
</evidence>
<feature type="transmembrane region" description="Helical" evidence="1">
    <location>
        <begin position="163"/>
        <end position="192"/>
    </location>
</feature>
<feature type="transmembrane region" description="Helical" evidence="1">
    <location>
        <begin position="134"/>
        <end position="151"/>
    </location>
</feature>
<dbReference type="AlphaFoldDB" id="Q2CID5"/>
<comment type="caution">
    <text evidence="2">The sequence shown here is derived from an EMBL/GenBank/DDBJ whole genome shotgun (WGS) entry which is preliminary data.</text>
</comment>
<dbReference type="eggNOG" id="ENOG502Z9XH">
    <property type="taxonomic scope" value="Bacteria"/>
</dbReference>